<organism evidence="1">
    <name type="scientific">uncultured Shewanella sp</name>
    <dbReference type="NCBI Taxonomy" id="173975"/>
    <lineage>
        <taxon>Bacteria</taxon>
        <taxon>Pseudomonadati</taxon>
        <taxon>Pseudomonadota</taxon>
        <taxon>Gammaproteobacteria</taxon>
        <taxon>Alteromonadales</taxon>
        <taxon>Shewanellaceae</taxon>
        <taxon>Shewanella</taxon>
        <taxon>environmental samples</taxon>
    </lineage>
</organism>
<dbReference type="NCBIfam" id="TIGR02595">
    <property type="entry name" value="PEP_CTERM"/>
    <property type="match status" value="1"/>
</dbReference>
<name>A0A060CHD7_9GAMM</name>
<dbReference type="InterPro" id="IPR013320">
    <property type="entry name" value="ConA-like_dom_sf"/>
</dbReference>
<dbReference type="Pfam" id="PF13385">
    <property type="entry name" value="Laminin_G_3"/>
    <property type="match status" value="1"/>
</dbReference>
<proteinExistence type="predicted"/>
<dbReference type="EMBL" id="KF127276">
    <property type="protein sequence ID" value="AIA94629.1"/>
    <property type="molecule type" value="Genomic_DNA"/>
</dbReference>
<evidence type="ECO:0000313" key="1">
    <source>
        <dbReference type="EMBL" id="AIA94629.1"/>
    </source>
</evidence>
<dbReference type="Gene3D" id="2.60.120.200">
    <property type="match status" value="1"/>
</dbReference>
<dbReference type="SUPFAM" id="SSF49899">
    <property type="entry name" value="Concanavalin A-like lectins/glucanases"/>
    <property type="match status" value="1"/>
</dbReference>
<protein>
    <submittedName>
        <fullName evidence="1">CAZy families GH43 protein</fullName>
    </submittedName>
</protein>
<dbReference type="AlphaFoldDB" id="A0A060CHD7"/>
<reference evidence="1" key="1">
    <citation type="journal article" date="2013" name="Environ. Microbiol.">
        <title>Seasonally variable intestinal metagenomes of the red palm weevil (Rhynchophorus ferrugineus).</title>
        <authorList>
            <person name="Jia S."/>
            <person name="Zhang X."/>
            <person name="Zhang G."/>
            <person name="Yin A."/>
            <person name="Zhang S."/>
            <person name="Li F."/>
            <person name="Wang L."/>
            <person name="Zhao D."/>
            <person name="Yun Q."/>
            <person name="Tala"/>
            <person name="Wang J."/>
            <person name="Sun G."/>
            <person name="Baabdullah M."/>
            <person name="Yu X."/>
            <person name="Hu S."/>
            <person name="Al-Mssallem I.S."/>
            <person name="Yu J."/>
        </authorList>
    </citation>
    <scope>NUCLEOTIDE SEQUENCE</scope>
</reference>
<dbReference type="InterPro" id="IPR013424">
    <property type="entry name" value="Ice-binding_C"/>
</dbReference>
<accession>A0A060CHD7</accession>
<feature type="non-terminal residue" evidence="1">
    <location>
        <position position="1"/>
    </location>
</feature>
<sequence>TNSVELWFQNTRDFSENILTGYLFSVGGASAFNAIGIGGNEGSVASPGEIFYFDGSTVRKTGDILASDTWYSLTLVVSGGGSDVGIYLNGSLVGSFGSSNLPDSNNFVLGARYGSSSVSWPFQGSIDQVSIYNYALTSTDVTEHWIAANTVPEPTSYALAIAGVGMLLLRRSYRAKRQ</sequence>